<reference evidence="1" key="2">
    <citation type="journal article" date="2015" name="Data Brief">
        <title>Shoot transcriptome of the giant reed, Arundo donax.</title>
        <authorList>
            <person name="Barrero R.A."/>
            <person name="Guerrero F.D."/>
            <person name="Moolhuijzen P."/>
            <person name="Goolsby J.A."/>
            <person name="Tidwell J."/>
            <person name="Bellgard S.E."/>
            <person name="Bellgard M.I."/>
        </authorList>
    </citation>
    <scope>NUCLEOTIDE SEQUENCE</scope>
    <source>
        <tissue evidence="1">Shoot tissue taken approximately 20 cm above the soil surface</tissue>
    </source>
</reference>
<name>A0A0A9DA88_ARUDO</name>
<organism evidence="1">
    <name type="scientific">Arundo donax</name>
    <name type="common">Giant reed</name>
    <name type="synonym">Donax arundinaceus</name>
    <dbReference type="NCBI Taxonomy" id="35708"/>
    <lineage>
        <taxon>Eukaryota</taxon>
        <taxon>Viridiplantae</taxon>
        <taxon>Streptophyta</taxon>
        <taxon>Embryophyta</taxon>
        <taxon>Tracheophyta</taxon>
        <taxon>Spermatophyta</taxon>
        <taxon>Magnoliopsida</taxon>
        <taxon>Liliopsida</taxon>
        <taxon>Poales</taxon>
        <taxon>Poaceae</taxon>
        <taxon>PACMAD clade</taxon>
        <taxon>Arundinoideae</taxon>
        <taxon>Arundineae</taxon>
        <taxon>Arundo</taxon>
    </lineage>
</organism>
<reference evidence="1" key="1">
    <citation type="submission" date="2014-09" db="EMBL/GenBank/DDBJ databases">
        <authorList>
            <person name="Magalhaes I.L.F."/>
            <person name="Oliveira U."/>
            <person name="Santos F.R."/>
            <person name="Vidigal T.H.D.A."/>
            <person name="Brescovit A.D."/>
            <person name="Santos A.J."/>
        </authorList>
    </citation>
    <scope>NUCLEOTIDE SEQUENCE</scope>
    <source>
        <tissue evidence="1">Shoot tissue taken approximately 20 cm above the soil surface</tissue>
    </source>
</reference>
<dbReference type="AlphaFoldDB" id="A0A0A9DA88"/>
<sequence>MLSLSCPLGLGEERSPSRVIKTLRDTIRYLFLYRSTIQRRDMTLIGYIKNII</sequence>
<evidence type="ECO:0000313" key="1">
    <source>
        <dbReference type="EMBL" id="JAD80642.1"/>
    </source>
</evidence>
<proteinExistence type="predicted"/>
<protein>
    <submittedName>
        <fullName evidence="1">Uncharacterized protein</fullName>
    </submittedName>
</protein>
<dbReference type="EMBL" id="GBRH01217253">
    <property type="protein sequence ID" value="JAD80642.1"/>
    <property type="molecule type" value="Transcribed_RNA"/>
</dbReference>
<accession>A0A0A9DA88</accession>